<accession>A0AAN5I127</accession>
<evidence type="ECO:0000313" key="2">
    <source>
        <dbReference type="Proteomes" id="UP001328107"/>
    </source>
</evidence>
<sequence>AYIESDGSLESALIFEYSRGGQSPWEVRDVVPIGQCPHGDCWEIAARADDGRDVPIQNLFDGVARSISLDAIVEVEDESGIHIGKEILISDSISGYECSCCRRS</sequence>
<proteinExistence type="predicted"/>
<comment type="caution">
    <text evidence="1">The sequence shown here is derived from an EMBL/GenBank/DDBJ whole genome shotgun (WGS) entry which is preliminary data.</text>
</comment>
<dbReference type="EMBL" id="BTRK01000004">
    <property type="protein sequence ID" value="GMR47864.1"/>
    <property type="molecule type" value="Genomic_DNA"/>
</dbReference>
<feature type="non-terminal residue" evidence="1">
    <location>
        <position position="104"/>
    </location>
</feature>
<keyword evidence="2" id="KW-1185">Reference proteome</keyword>
<reference evidence="2" key="1">
    <citation type="submission" date="2022-10" db="EMBL/GenBank/DDBJ databases">
        <title>Genome assembly of Pristionchus species.</title>
        <authorList>
            <person name="Yoshida K."/>
            <person name="Sommer R.J."/>
        </authorList>
    </citation>
    <scope>NUCLEOTIDE SEQUENCE [LARGE SCALE GENOMIC DNA]</scope>
    <source>
        <strain evidence="2">RS5460</strain>
    </source>
</reference>
<evidence type="ECO:0000313" key="1">
    <source>
        <dbReference type="EMBL" id="GMR47864.1"/>
    </source>
</evidence>
<dbReference type="Proteomes" id="UP001328107">
    <property type="component" value="Unassembled WGS sequence"/>
</dbReference>
<feature type="non-terminal residue" evidence="1">
    <location>
        <position position="1"/>
    </location>
</feature>
<protein>
    <submittedName>
        <fullName evidence="1">Uncharacterized protein</fullName>
    </submittedName>
</protein>
<name>A0AAN5I127_9BILA</name>
<dbReference type="AlphaFoldDB" id="A0AAN5I127"/>
<gene>
    <name evidence="1" type="ORF">PMAYCL1PPCAC_18059</name>
</gene>
<organism evidence="1 2">
    <name type="scientific">Pristionchus mayeri</name>
    <dbReference type="NCBI Taxonomy" id="1317129"/>
    <lineage>
        <taxon>Eukaryota</taxon>
        <taxon>Metazoa</taxon>
        <taxon>Ecdysozoa</taxon>
        <taxon>Nematoda</taxon>
        <taxon>Chromadorea</taxon>
        <taxon>Rhabditida</taxon>
        <taxon>Rhabditina</taxon>
        <taxon>Diplogasteromorpha</taxon>
        <taxon>Diplogasteroidea</taxon>
        <taxon>Neodiplogasteridae</taxon>
        <taxon>Pristionchus</taxon>
    </lineage>
</organism>